<sequence>MLARMMKYASRSVVSNIQACCTSAANAKKLDGKVAIVTASTDGQVETEINMRMRIIGFAIAKNLAENGASVVISSRKQKNVDTAVEKLKSEGLNKIVGVVCNVGNATQRNNLFETAIREFGGLDILVSNAAVNPQIGPVLECTEEVWDKSFEINVKAGYLLAKQAVPHLKKRGGGSIVFVSSIVGYQSSKVPFKIYILGVYAVSKTALFGLTKAASLELATENIRVNCLAPGIVATKFAAAITTGPAKEVALSMIPMNRLGKPEDMGGVVTFLCSDDASYITGETIVVAGGMTSRL</sequence>
<dbReference type="SUPFAM" id="SSF51735">
    <property type="entry name" value="NAD(P)-binding Rossmann-fold domains"/>
    <property type="match status" value="1"/>
</dbReference>
<dbReference type="PANTHER" id="PTHR43943:SF2">
    <property type="entry name" value="DEHYDROGENASE_REDUCTASE 4"/>
    <property type="match status" value="1"/>
</dbReference>
<dbReference type="PRINTS" id="PR00080">
    <property type="entry name" value="SDRFAMILY"/>
</dbReference>
<dbReference type="AlphaFoldDB" id="A0AAN8PB27"/>
<evidence type="ECO:0000256" key="2">
    <source>
        <dbReference type="ARBA" id="ARBA00023002"/>
    </source>
</evidence>
<reference evidence="3 4" key="1">
    <citation type="submission" date="2023-10" db="EMBL/GenBank/DDBJ databases">
        <title>Genomes of two closely related lineages of the louse Polyplax serrata with different host specificities.</title>
        <authorList>
            <person name="Martinu J."/>
            <person name="Tarabai H."/>
            <person name="Stefka J."/>
            <person name="Hypsa V."/>
        </authorList>
    </citation>
    <scope>NUCLEOTIDE SEQUENCE [LARGE SCALE GENOMIC DNA]</scope>
    <source>
        <strain evidence="3">HR10_N</strain>
    </source>
</reference>
<dbReference type="PANTHER" id="PTHR43943">
    <property type="entry name" value="DEHYDROGENASE/REDUCTASE (SDR FAMILY) MEMBER 4"/>
    <property type="match status" value="1"/>
</dbReference>
<comment type="similarity">
    <text evidence="1">Belongs to the short-chain dehydrogenases/reductases (SDR) family.</text>
</comment>
<dbReference type="Proteomes" id="UP001372834">
    <property type="component" value="Unassembled WGS sequence"/>
</dbReference>
<organism evidence="3 4">
    <name type="scientific">Polyplax serrata</name>
    <name type="common">Common mouse louse</name>
    <dbReference type="NCBI Taxonomy" id="468196"/>
    <lineage>
        <taxon>Eukaryota</taxon>
        <taxon>Metazoa</taxon>
        <taxon>Ecdysozoa</taxon>
        <taxon>Arthropoda</taxon>
        <taxon>Hexapoda</taxon>
        <taxon>Insecta</taxon>
        <taxon>Pterygota</taxon>
        <taxon>Neoptera</taxon>
        <taxon>Paraneoptera</taxon>
        <taxon>Psocodea</taxon>
        <taxon>Troctomorpha</taxon>
        <taxon>Phthiraptera</taxon>
        <taxon>Anoplura</taxon>
        <taxon>Polyplacidae</taxon>
        <taxon>Polyplax</taxon>
    </lineage>
</organism>
<evidence type="ECO:0008006" key="5">
    <source>
        <dbReference type="Google" id="ProtNLM"/>
    </source>
</evidence>
<dbReference type="Gene3D" id="3.40.50.720">
    <property type="entry name" value="NAD(P)-binding Rossmann-like Domain"/>
    <property type="match status" value="1"/>
</dbReference>
<dbReference type="InterPro" id="IPR020904">
    <property type="entry name" value="Sc_DH/Rdtase_CS"/>
</dbReference>
<name>A0AAN8PB27_POLSC</name>
<dbReference type="InterPro" id="IPR036291">
    <property type="entry name" value="NAD(P)-bd_dom_sf"/>
</dbReference>
<evidence type="ECO:0000313" key="4">
    <source>
        <dbReference type="Proteomes" id="UP001372834"/>
    </source>
</evidence>
<dbReference type="GO" id="GO:0004090">
    <property type="term" value="F:carbonyl reductase (NADPH) activity"/>
    <property type="evidence" value="ECO:0007669"/>
    <property type="project" value="TreeGrafter"/>
</dbReference>
<evidence type="ECO:0000313" key="3">
    <source>
        <dbReference type="EMBL" id="KAK6617069.1"/>
    </source>
</evidence>
<keyword evidence="2" id="KW-0560">Oxidoreductase</keyword>
<protein>
    <recommendedName>
        <fullName evidence="5">Dehydrogenase/reductase SDR family member 4</fullName>
    </recommendedName>
</protein>
<dbReference type="InterPro" id="IPR002347">
    <property type="entry name" value="SDR_fam"/>
</dbReference>
<dbReference type="PRINTS" id="PR00081">
    <property type="entry name" value="GDHRDH"/>
</dbReference>
<dbReference type="NCBIfam" id="NF005559">
    <property type="entry name" value="PRK07231.1"/>
    <property type="match status" value="1"/>
</dbReference>
<evidence type="ECO:0000256" key="1">
    <source>
        <dbReference type="ARBA" id="ARBA00006484"/>
    </source>
</evidence>
<dbReference type="PROSITE" id="PS00061">
    <property type="entry name" value="ADH_SHORT"/>
    <property type="match status" value="1"/>
</dbReference>
<dbReference type="Pfam" id="PF13561">
    <property type="entry name" value="adh_short_C2"/>
    <property type="match status" value="1"/>
</dbReference>
<dbReference type="FunFam" id="3.40.50.720:FF:000084">
    <property type="entry name" value="Short-chain dehydrogenase reductase"/>
    <property type="match status" value="1"/>
</dbReference>
<comment type="caution">
    <text evidence="3">The sequence shown here is derived from an EMBL/GenBank/DDBJ whole genome shotgun (WGS) entry which is preliminary data.</text>
</comment>
<accession>A0AAN8PB27</accession>
<gene>
    <name evidence="3" type="ORF">RUM43_014671</name>
</gene>
<dbReference type="EMBL" id="JAWJWE010000045">
    <property type="protein sequence ID" value="KAK6617069.1"/>
    <property type="molecule type" value="Genomic_DNA"/>
</dbReference>
<proteinExistence type="inferred from homology"/>